<sequence length="157" mass="17599">MDISIDTPHSPLPTDRAHTLSMVIKSFKGRRDVAVHLFRGQWGPSDENLDWATLIGPPLDATHTDPAGSRKIILESFTDVERDRIISYLKEQYSTRLTGIRSAVLTFPVPAGLTGLTQVEPGKARGFIEFEKIPSYPLDIPLKGFYDLNQHQPMVEE</sequence>
<gene>
    <name evidence="1" type="ORF">PSDVSF_02230</name>
</gene>
<accession>A0ABN6EPJ2</accession>
<proteinExistence type="predicted"/>
<keyword evidence="2" id="KW-1185">Reference proteome</keyword>
<dbReference type="EMBL" id="AP024485">
    <property type="protein sequence ID" value="BCS86981.1"/>
    <property type="molecule type" value="Genomic_DNA"/>
</dbReference>
<name>A0ABN6EPJ2_9BACT</name>
<dbReference type="Proteomes" id="UP001053296">
    <property type="component" value="Chromosome"/>
</dbReference>
<dbReference type="RefSeq" id="WP_229592747.1">
    <property type="nucleotide sequence ID" value="NZ_AP024485.1"/>
</dbReference>
<organism evidence="1 2">
    <name type="scientific">Pseudodesulfovibrio sediminis</name>
    <dbReference type="NCBI Taxonomy" id="2810563"/>
    <lineage>
        <taxon>Bacteria</taxon>
        <taxon>Pseudomonadati</taxon>
        <taxon>Thermodesulfobacteriota</taxon>
        <taxon>Desulfovibrionia</taxon>
        <taxon>Desulfovibrionales</taxon>
        <taxon>Desulfovibrionaceae</taxon>
    </lineage>
</organism>
<reference evidence="1" key="1">
    <citation type="journal article" date="2022" name="Arch. Microbiol.">
        <title>Pseudodesulfovibrio sediminis sp. nov., a mesophilic and neutrophilic sulfate-reducing bacterium isolated from sediment of a brackish lake.</title>
        <authorList>
            <person name="Takahashi A."/>
            <person name="Kojima H."/>
            <person name="Watanabe M."/>
            <person name="Fukui M."/>
        </authorList>
    </citation>
    <scope>NUCLEOTIDE SEQUENCE</scope>
    <source>
        <strain evidence="1">SF6</strain>
    </source>
</reference>
<evidence type="ECO:0000313" key="2">
    <source>
        <dbReference type="Proteomes" id="UP001053296"/>
    </source>
</evidence>
<protein>
    <submittedName>
        <fullName evidence="1">Uncharacterized protein</fullName>
    </submittedName>
</protein>
<evidence type="ECO:0000313" key="1">
    <source>
        <dbReference type="EMBL" id="BCS86981.1"/>
    </source>
</evidence>